<accession>A0A7C4QSS5</accession>
<dbReference type="GO" id="GO:0015288">
    <property type="term" value="F:porin activity"/>
    <property type="evidence" value="ECO:0007669"/>
    <property type="project" value="TreeGrafter"/>
</dbReference>
<reference evidence="8" key="1">
    <citation type="journal article" date="2020" name="mSystems">
        <title>Genome- and Community-Level Interaction Insights into Carbon Utilization and Element Cycling Functions of Hydrothermarchaeota in Hydrothermal Sediment.</title>
        <authorList>
            <person name="Zhou Z."/>
            <person name="Liu Y."/>
            <person name="Xu W."/>
            <person name="Pan J."/>
            <person name="Luo Z.H."/>
            <person name="Li M."/>
        </authorList>
    </citation>
    <scope>NUCLEOTIDE SEQUENCE [LARGE SCALE GENOMIC DNA]</scope>
    <source>
        <strain evidence="8">SpSt-508</strain>
    </source>
</reference>
<protein>
    <submittedName>
        <fullName evidence="8">TolC family protein</fullName>
    </submittedName>
</protein>
<organism evidence="8">
    <name type="scientific">Schlesneria paludicola</name>
    <dbReference type="NCBI Taxonomy" id="360056"/>
    <lineage>
        <taxon>Bacteria</taxon>
        <taxon>Pseudomonadati</taxon>
        <taxon>Planctomycetota</taxon>
        <taxon>Planctomycetia</taxon>
        <taxon>Planctomycetales</taxon>
        <taxon>Planctomycetaceae</taxon>
        <taxon>Schlesneria</taxon>
    </lineage>
</organism>
<dbReference type="EMBL" id="DSVQ01000018">
    <property type="protein sequence ID" value="HGT40508.1"/>
    <property type="molecule type" value="Genomic_DNA"/>
</dbReference>
<proteinExistence type="predicted"/>
<keyword evidence="6" id="KW-0175">Coiled coil</keyword>
<evidence type="ECO:0000256" key="2">
    <source>
        <dbReference type="ARBA" id="ARBA00022452"/>
    </source>
</evidence>
<feature type="coiled-coil region" evidence="6">
    <location>
        <begin position="474"/>
        <end position="501"/>
    </location>
</feature>
<keyword evidence="4" id="KW-0472">Membrane</keyword>
<gene>
    <name evidence="8" type="ORF">ENS64_14785</name>
</gene>
<dbReference type="GO" id="GO:0015562">
    <property type="term" value="F:efflux transmembrane transporter activity"/>
    <property type="evidence" value="ECO:0007669"/>
    <property type="project" value="InterPro"/>
</dbReference>
<evidence type="ECO:0000313" key="8">
    <source>
        <dbReference type="EMBL" id="HGT40508.1"/>
    </source>
</evidence>
<feature type="compositionally biased region" description="Low complexity" evidence="7">
    <location>
        <begin position="664"/>
        <end position="674"/>
    </location>
</feature>
<evidence type="ECO:0000256" key="4">
    <source>
        <dbReference type="ARBA" id="ARBA00023136"/>
    </source>
</evidence>
<dbReference type="InterPro" id="IPR051906">
    <property type="entry name" value="TolC-like"/>
</dbReference>
<comment type="caution">
    <text evidence="8">The sequence shown here is derived from an EMBL/GenBank/DDBJ whole genome shotgun (WGS) entry which is preliminary data.</text>
</comment>
<sequence length="691" mass="76282">MHWRQSIRWLNAILTSSALLGCHGVRNLHYLGEADLRYYRDQALQVNYPNVDQATPQEVVYSQRPRTVRERHEEDEIWDLSLAEAIQLALANNKMIRTVAGQGQLLQNPTQSPSVYDPALRATGFLFGGRGVEAALSDFDAQFSTSMLWGRNEFVSNSAATPGFVNTSETGTFTSSISKTFANSGFFSISHNWDYLGSNAPGLLFPSTYAGQLQALYVQPLWAGGGVEFTRIAGPARQGLGGVTGVSQGVAVVRINEDISVADFENAVIAMVKDVEDLYWDLYLAYRQYDAESKNRESAYETWRQVRAFMKAGARGGGAGDEAQARENYFEVRARVEAALSNIYSIENQFRKLLGLPVNDGRIIRPSDDPLRAEYVVNWESSLAEALTRRVELRRQKWQIKSLELQRLAAINACNPQLNFVSSYQVNGFGDQLISQQSADGVTAEGYNSAYSTLTRGDQTGWTMGFQFSVPIGLRLARAQLHNTELQLAKARAALAAQELDISHDLADAIQQLDLAFMTARTNFDRRVASELRVATEKARWEVSVEGASVDLLLRAQASKAAAEVAYFTSLVNYNKAIVNLNLRRGTLLDVNNISIAEDAWNYEAQDEALRRAWARSFAKPKEKLYTEPAEYAAPVPYLKNDLFPGAPVEQGQGLPADHPPSAPQQELPPAAAPAEERPAAPPAQNGVDAQ</sequence>
<dbReference type="Gene3D" id="1.20.1600.10">
    <property type="entry name" value="Outer membrane efflux proteins (OEP)"/>
    <property type="match status" value="1"/>
</dbReference>
<keyword evidence="2" id="KW-1134">Transmembrane beta strand</keyword>
<dbReference type="PANTHER" id="PTHR30026:SF23">
    <property type="entry name" value="TO APRF-PUTATIVE OUTER MEMBRANE EFFLUX PROTEIN OR SECRETED ALKALINE PHOSPHATASE-RELATED"/>
    <property type="match status" value="1"/>
</dbReference>
<dbReference type="SUPFAM" id="SSF56954">
    <property type="entry name" value="Outer membrane efflux proteins (OEP)"/>
    <property type="match status" value="1"/>
</dbReference>
<feature type="region of interest" description="Disordered" evidence="7">
    <location>
        <begin position="643"/>
        <end position="691"/>
    </location>
</feature>
<name>A0A7C4QSS5_9PLAN</name>
<keyword evidence="5" id="KW-0998">Cell outer membrane</keyword>
<dbReference type="PROSITE" id="PS51257">
    <property type="entry name" value="PROKAR_LIPOPROTEIN"/>
    <property type="match status" value="1"/>
</dbReference>
<evidence type="ECO:0000256" key="6">
    <source>
        <dbReference type="SAM" id="Coils"/>
    </source>
</evidence>
<evidence type="ECO:0000256" key="5">
    <source>
        <dbReference type="ARBA" id="ARBA00023237"/>
    </source>
</evidence>
<dbReference type="GO" id="GO:0009279">
    <property type="term" value="C:cell outer membrane"/>
    <property type="evidence" value="ECO:0007669"/>
    <property type="project" value="UniProtKB-SubCell"/>
</dbReference>
<evidence type="ECO:0000256" key="3">
    <source>
        <dbReference type="ARBA" id="ARBA00022692"/>
    </source>
</evidence>
<evidence type="ECO:0000256" key="7">
    <source>
        <dbReference type="SAM" id="MobiDB-lite"/>
    </source>
</evidence>
<evidence type="ECO:0000256" key="1">
    <source>
        <dbReference type="ARBA" id="ARBA00004442"/>
    </source>
</evidence>
<comment type="subcellular location">
    <subcellularLocation>
        <location evidence="1">Cell outer membrane</location>
    </subcellularLocation>
</comment>
<keyword evidence="3" id="KW-0812">Transmembrane</keyword>
<dbReference type="GO" id="GO:1990281">
    <property type="term" value="C:efflux pump complex"/>
    <property type="evidence" value="ECO:0007669"/>
    <property type="project" value="TreeGrafter"/>
</dbReference>
<dbReference type="PANTHER" id="PTHR30026">
    <property type="entry name" value="OUTER MEMBRANE PROTEIN TOLC"/>
    <property type="match status" value="1"/>
</dbReference>
<dbReference type="AlphaFoldDB" id="A0A7C4QSS5"/>